<evidence type="ECO:0000256" key="7">
    <source>
        <dbReference type="PROSITE-ProRule" id="PRU01091"/>
    </source>
</evidence>
<dbReference type="SUPFAM" id="SSF52172">
    <property type="entry name" value="CheY-like"/>
    <property type="match status" value="1"/>
</dbReference>
<dbReference type="EMBL" id="QRHE01000001">
    <property type="protein sequence ID" value="RHF53351.1"/>
    <property type="molecule type" value="Genomic_DNA"/>
</dbReference>
<dbReference type="InterPro" id="IPR001867">
    <property type="entry name" value="OmpR/PhoB-type_DNA-bd"/>
</dbReference>
<dbReference type="InterPro" id="IPR011006">
    <property type="entry name" value="CheY-like_superfamily"/>
</dbReference>
<evidence type="ECO:0000256" key="5">
    <source>
        <dbReference type="ARBA" id="ARBA00023163"/>
    </source>
</evidence>
<dbReference type="CDD" id="cd00383">
    <property type="entry name" value="trans_reg_C"/>
    <property type="match status" value="1"/>
</dbReference>
<dbReference type="InterPro" id="IPR036388">
    <property type="entry name" value="WH-like_DNA-bd_sf"/>
</dbReference>
<dbReference type="SMART" id="SM00862">
    <property type="entry name" value="Trans_reg_C"/>
    <property type="match status" value="1"/>
</dbReference>
<dbReference type="PROSITE" id="PS50110">
    <property type="entry name" value="RESPONSE_REGULATORY"/>
    <property type="match status" value="1"/>
</dbReference>
<dbReference type="RefSeq" id="WP_118174321.1">
    <property type="nucleotide sequence ID" value="NZ_JAQEAO010000016.1"/>
</dbReference>
<comment type="caution">
    <text evidence="10">The sequence shown here is derived from an EMBL/GenBank/DDBJ whole genome shotgun (WGS) entry which is preliminary data.</text>
</comment>
<dbReference type="PROSITE" id="PS51755">
    <property type="entry name" value="OMPR_PHOB"/>
    <property type="match status" value="1"/>
</dbReference>
<dbReference type="InterPro" id="IPR039420">
    <property type="entry name" value="WalR-like"/>
</dbReference>
<dbReference type="GO" id="GO:0000156">
    <property type="term" value="F:phosphorelay response regulator activity"/>
    <property type="evidence" value="ECO:0007669"/>
    <property type="project" value="TreeGrafter"/>
</dbReference>
<dbReference type="GO" id="GO:0006355">
    <property type="term" value="P:regulation of DNA-templated transcription"/>
    <property type="evidence" value="ECO:0007669"/>
    <property type="project" value="InterPro"/>
</dbReference>
<evidence type="ECO:0000259" key="8">
    <source>
        <dbReference type="PROSITE" id="PS50110"/>
    </source>
</evidence>
<dbReference type="InterPro" id="IPR001789">
    <property type="entry name" value="Sig_transdc_resp-reg_receiver"/>
</dbReference>
<dbReference type="Gene3D" id="1.10.10.10">
    <property type="entry name" value="Winged helix-like DNA-binding domain superfamily/Winged helix DNA-binding domain"/>
    <property type="match status" value="1"/>
</dbReference>
<dbReference type="CDD" id="cd19937">
    <property type="entry name" value="REC_OmpR_BsPhoP-like"/>
    <property type="match status" value="1"/>
</dbReference>
<dbReference type="SUPFAM" id="SSF46894">
    <property type="entry name" value="C-terminal effector domain of the bipartite response regulators"/>
    <property type="match status" value="1"/>
</dbReference>
<dbReference type="Gene3D" id="3.40.50.2300">
    <property type="match status" value="1"/>
</dbReference>
<keyword evidence="3" id="KW-0805">Transcription regulation</keyword>
<proteinExistence type="predicted"/>
<dbReference type="FunFam" id="1.10.10.10:FF:000018">
    <property type="entry name" value="DNA-binding response regulator ResD"/>
    <property type="match status" value="1"/>
</dbReference>
<feature type="DNA-binding region" description="OmpR/PhoB-type" evidence="7">
    <location>
        <begin position="133"/>
        <end position="232"/>
    </location>
</feature>
<evidence type="ECO:0000256" key="1">
    <source>
        <dbReference type="ARBA" id="ARBA00022553"/>
    </source>
</evidence>
<feature type="domain" description="Response regulatory" evidence="8">
    <location>
        <begin position="2"/>
        <end position="116"/>
    </location>
</feature>
<dbReference type="Pfam" id="PF00486">
    <property type="entry name" value="Trans_reg_C"/>
    <property type="match status" value="1"/>
</dbReference>
<keyword evidence="5" id="KW-0804">Transcription</keyword>
<evidence type="ECO:0000313" key="11">
    <source>
        <dbReference type="Proteomes" id="UP000283442"/>
    </source>
</evidence>
<reference evidence="10 11" key="1">
    <citation type="submission" date="2018-08" db="EMBL/GenBank/DDBJ databases">
        <title>A genome reference for cultivated species of the human gut microbiota.</title>
        <authorList>
            <person name="Zou Y."/>
            <person name="Xue W."/>
            <person name="Luo G."/>
        </authorList>
    </citation>
    <scope>NUCLEOTIDE SEQUENCE [LARGE SCALE GENOMIC DNA]</scope>
    <source>
        <strain evidence="10 11">AM25-21AC</strain>
    </source>
</reference>
<name>A0A414NZB5_9FIRM</name>
<keyword evidence="2" id="KW-0902">Two-component regulatory system</keyword>
<evidence type="ECO:0000313" key="10">
    <source>
        <dbReference type="EMBL" id="RHF53351.1"/>
    </source>
</evidence>
<evidence type="ECO:0000256" key="2">
    <source>
        <dbReference type="ARBA" id="ARBA00023012"/>
    </source>
</evidence>
<dbReference type="InterPro" id="IPR016032">
    <property type="entry name" value="Sig_transdc_resp-reg_C-effctor"/>
</dbReference>
<feature type="domain" description="OmpR/PhoB-type" evidence="9">
    <location>
        <begin position="133"/>
        <end position="232"/>
    </location>
</feature>
<dbReference type="Proteomes" id="UP000283442">
    <property type="component" value="Unassembled WGS sequence"/>
</dbReference>
<gene>
    <name evidence="10" type="ORF">DW674_00355</name>
</gene>
<protein>
    <submittedName>
        <fullName evidence="10">DNA-binding response regulator</fullName>
    </submittedName>
</protein>
<dbReference type="GO" id="GO:0000976">
    <property type="term" value="F:transcription cis-regulatory region binding"/>
    <property type="evidence" value="ECO:0007669"/>
    <property type="project" value="TreeGrafter"/>
</dbReference>
<evidence type="ECO:0000259" key="9">
    <source>
        <dbReference type="PROSITE" id="PS51755"/>
    </source>
</evidence>
<evidence type="ECO:0000256" key="4">
    <source>
        <dbReference type="ARBA" id="ARBA00023125"/>
    </source>
</evidence>
<dbReference type="GO" id="GO:0005829">
    <property type="term" value="C:cytosol"/>
    <property type="evidence" value="ECO:0007669"/>
    <property type="project" value="TreeGrafter"/>
</dbReference>
<organism evidence="10 11">
    <name type="scientific">Mitsuokella multacida</name>
    <dbReference type="NCBI Taxonomy" id="52226"/>
    <lineage>
        <taxon>Bacteria</taxon>
        <taxon>Bacillati</taxon>
        <taxon>Bacillota</taxon>
        <taxon>Negativicutes</taxon>
        <taxon>Selenomonadales</taxon>
        <taxon>Selenomonadaceae</taxon>
        <taxon>Mitsuokella</taxon>
    </lineage>
</organism>
<dbReference type="Pfam" id="PF00072">
    <property type="entry name" value="Response_reg"/>
    <property type="match status" value="1"/>
</dbReference>
<dbReference type="Gene3D" id="6.10.250.690">
    <property type="match status" value="1"/>
</dbReference>
<accession>A0A414NZB5</accession>
<dbReference type="FunFam" id="3.40.50.2300:FF:000001">
    <property type="entry name" value="DNA-binding response regulator PhoB"/>
    <property type="match status" value="1"/>
</dbReference>
<evidence type="ECO:0000256" key="3">
    <source>
        <dbReference type="ARBA" id="ARBA00023015"/>
    </source>
</evidence>
<evidence type="ECO:0000256" key="6">
    <source>
        <dbReference type="PROSITE-ProRule" id="PRU00169"/>
    </source>
</evidence>
<keyword evidence="4 7" id="KW-0238">DNA-binding</keyword>
<dbReference type="OrthoDB" id="25887at2"/>
<dbReference type="PANTHER" id="PTHR48111:SF1">
    <property type="entry name" value="TWO-COMPONENT RESPONSE REGULATOR ORR33"/>
    <property type="match status" value="1"/>
</dbReference>
<dbReference type="AlphaFoldDB" id="A0A414NZB5"/>
<sequence>MQILVVDDEAPIRELLSFNLKKSGYEVEMAADGRTALQKAPEADLVLLDIMLPEVDGLEVCRQLKADPQTSGIPIIMLTAKAEEIDRVLGLELGADDYVVKPFSMRELLARVKAVLRRSASVQKGSRENKAREESLTIGGLRLDFSSYQAWLHDKPIALTPKEYELLKLLVTNPGRAFSRDELLERIWGYEYYGDTRTVDVHIRHLRAKLKDDPTVSDAIETVRSVGYRFARRPA</sequence>
<keyword evidence="1 6" id="KW-0597">Phosphoprotein</keyword>
<dbReference type="GO" id="GO:0032993">
    <property type="term" value="C:protein-DNA complex"/>
    <property type="evidence" value="ECO:0007669"/>
    <property type="project" value="TreeGrafter"/>
</dbReference>
<dbReference type="SMART" id="SM00448">
    <property type="entry name" value="REC"/>
    <property type="match status" value="1"/>
</dbReference>
<dbReference type="PANTHER" id="PTHR48111">
    <property type="entry name" value="REGULATOR OF RPOS"/>
    <property type="match status" value="1"/>
</dbReference>
<feature type="modified residue" description="4-aspartylphosphate" evidence="6">
    <location>
        <position position="49"/>
    </location>
</feature>